<dbReference type="SUPFAM" id="SSF52467">
    <property type="entry name" value="DHS-like NAD/FAD-binding domain"/>
    <property type="match status" value="1"/>
</dbReference>
<dbReference type="GO" id="GO:0046872">
    <property type="term" value="F:metal ion binding"/>
    <property type="evidence" value="ECO:0007669"/>
    <property type="project" value="UniProtKB-KW"/>
</dbReference>
<dbReference type="InterPro" id="IPR003000">
    <property type="entry name" value="Sirtuin"/>
</dbReference>
<dbReference type="Pfam" id="PF02146">
    <property type="entry name" value="SIR2"/>
    <property type="match status" value="1"/>
</dbReference>
<proteinExistence type="inferred from homology"/>
<gene>
    <name evidence="13" type="ORF">BaRGS_00002222</name>
</gene>
<keyword evidence="9" id="KW-0539">Nucleus</keyword>
<comment type="subcellular location">
    <subcellularLocation>
        <location evidence="2">Nucleus</location>
    </subcellularLocation>
</comment>
<dbReference type="PANTHER" id="PTHR11085:SF9">
    <property type="entry name" value="NAD-DEPENDENT PROTEIN DEACETYLASE SIRTUIN-1"/>
    <property type="match status" value="1"/>
</dbReference>
<feature type="compositionally biased region" description="Basic and acidic residues" evidence="11">
    <location>
        <begin position="1"/>
        <end position="10"/>
    </location>
</feature>
<dbReference type="Gene3D" id="3.30.1600.10">
    <property type="entry name" value="SIR2/SIRT2 'Small Domain"/>
    <property type="match status" value="1"/>
</dbReference>
<comment type="cofactor">
    <cofactor evidence="1">
        <name>Zn(2+)</name>
        <dbReference type="ChEBI" id="CHEBI:29105"/>
    </cofactor>
</comment>
<feature type="region of interest" description="Disordered" evidence="11">
    <location>
        <begin position="527"/>
        <end position="702"/>
    </location>
</feature>
<evidence type="ECO:0000313" key="13">
    <source>
        <dbReference type="EMBL" id="KAK7506747.1"/>
    </source>
</evidence>
<keyword evidence="8" id="KW-0520">NAD</keyword>
<organism evidence="13 14">
    <name type="scientific">Batillaria attramentaria</name>
    <dbReference type="NCBI Taxonomy" id="370345"/>
    <lineage>
        <taxon>Eukaryota</taxon>
        <taxon>Metazoa</taxon>
        <taxon>Spiralia</taxon>
        <taxon>Lophotrochozoa</taxon>
        <taxon>Mollusca</taxon>
        <taxon>Gastropoda</taxon>
        <taxon>Caenogastropoda</taxon>
        <taxon>Sorbeoconcha</taxon>
        <taxon>Cerithioidea</taxon>
        <taxon>Batillariidae</taxon>
        <taxon>Batillaria</taxon>
    </lineage>
</organism>
<comment type="similarity">
    <text evidence="3">Belongs to the sirtuin family. Class I subfamily.</text>
</comment>
<dbReference type="PANTHER" id="PTHR11085">
    <property type="entry name" value="NAD-DEPENDENT PROTEIN DEACYLASE SIRTUIN-5, MITOCHONDRIAL-RELATED"/>
    <property type="match status" value="1"/>
</dbReference>
<feature type="compositionally biased region" description="Low complexity" evidence="11">
    <location>
        <begin position="602"/>
        <end position="616"/>
    </location>
</feature>
<keyword evidence="14" id="KW-1185">Reference proteome</keyword>
<dbReference type="GO" id="GO:0034979">
    <property type="term" value="F:NAD-dependent protein lysine deacetylase activity"/>
    <property type="evidence" value="ECO:0007669"/>
    <property type="project" value="UniProtKB-EC"/>
</dbReference>
<evidence type="ECO:0000256" key="7">
    <source>
        <dbReference type="ARBA" id="ARBA00022833"/>
    </source>
</evidence>
<protein>
    <recommendedName>
        <fullName evidence="4">protein acetyllysine N-acetyltransferase</fullName>
        <ecNumber evidence="4">2.3.1.286</ecNumber>
    </recommendedName>
</protein>
<feature type="compositionally biased region" description="Basic and acidic residues" evidence="11">
    <location>
        <begin position="673"/>
        <end position="702"/>
    </location>
</feature>
<sequence>MMRPDEKDDSLPVPKRARVERVDYESPLGSEESYRPAKVSQVAATSFQVTDPDHDGHVSYALSQDPVTGSAGNVFGASGEAGHVRHSGSMGEKHFILYLFGFPYSNIGCIRNGSCSVYTDLMPDYALQNEGGDDNYSDSNDDMDNLSELSNLSGLSEEAWQPVAEIPEDYDQLKLWKIIINLMTEPPPREKLPHVNTLEDVVQLLRTCKNIIVLTGAGVSVSCGIPDFRSRDGIYARLAKDFPNLPDPQAMFDIDFFRSDQRPFFKFAKEIYPGQFEPSRCHKFIKLLETQGKLLRNYTQNIDTLEKVAGVQRVIECHGSFATATCMVCKYKVDAEDLRKDIFDQVIPRCPRCPPETPLAVMKPDIVFFGESLPGEFHRQMAADKNECDLLIVIGSSLKVRPVALIPSSIPAHVPQIIINREPLSKRLTFDVELLGNCDDIVSELCKRLGDTWDHLADSGPPAQQVLHTDLPDPRLLQSCPSCHPVDLGKGSESVEGGQKLQVVVTEHNADSGLGDVEAVSSTVSLHCPGNKGLSRPSSDSVSSDDRFERLNSSDSGVEPSTPGVIGHRETAQTEAGSACTSCGDDSTPSGSKSNSEHGPNVSSSAGSSQVVPSSVNPCPADSQHTPGPCTHSEVPQDCKQCGSKTSSHHNHHSAQPDSTSEVHSPRKRMHSHMSDGGDKKMDLDRESQKDNAHCSHTDTIDEMRRMWVPRRRLSMASRVDENHIMFVPPNRYIFRGAEVYSDDSDSDSDEPGDESPPSTPSQLGDADEGTYSGIIISSAHGEPEDVAHSSENISNRHEEIPLPSEVSSSDFLASQL</sequence>
<dbReference type="AlphaFoldDB" id="A0ABD0M551"/>
<feature type="compositionally biased region" description="Basic and acidic residues" evidence="11">
    <location>
        <begin position="782"/>
        <end position="801"/>
    </location>
</feature>
<evidence type="ECO:0000256" key="8">
    <source>
        <dbReference type="ARBA" id="ARBA00023027"/>
    </source>
</evidence>
<evidence type="ECO:0000256" key="1">
    <source>
        <dbReference type="ARBA" id="ARBA00001947"/>
    </source>
</evidence>
<feature type="compositionally biased region" description="Polar residues" evidence="11">
    <location>
        <begin position="806"/>
        <end position="817"/>
    </location>
</feature>
<reference evidence="13 14" key="1">
    <citation type="journal article" date="2023" name="Sci. Data">
        <title>Genome assembly of the Korean intertidal mud-creeper Batillaria attramentaria.</title>
        <authorList>
            <person name="Patra A.K."/>
            <person name="Ho P.T."/>
            <person name="Jun S."/>
            <person name="Lee S.J."/>
            <person name="Kim Y."/>
            <person name="Won Y.J."/>
        </authorList>
    </citation>
    <scope>NUCLEOTIDE SEQUENCE [LARGE SCALE GENOMIC DNA]</scope>
    <source>
        <strain evidence="13">Wonlab-2016</strain>
    </source>
</reference>
<evidence type="ECO:0000256" key="4">
    <source>
        <dbReference type="ARBA" id="ARBA00012928"/>
    </source>
</evidence>
<dbReference type="Proteomes" id="UP001519460">
    <property type="component" value="Unassembled WGS sequence"/>
</dbReference>
<comment type="caution">
    <text evidence="13">The sequence shown here is derived from an EMBL/GenBank/DDBJ whole genome shotgun (WGS) entry which is preliminary data.</text>
</comment>
<dbReference type="InterPro" id="IPR029035">
    <property type="entry name" value="DHS-like_NAD/FAD-binding_dom"/>
</dbReference>
<keyword evidence="7 10" id="KW-0862">Zinc</keyword>
<name>A0ABD0M551_9CAEN</name>
<feature type="binding site" evidence="10">
    <location>
        <position position="326"/>
    </location>
    <ligand>
        <name>Zn(2+)</name>
        <dbReference type="ChEBI" id="CHEBI:29105"/>
    </ligand>
</feature>
<dbReference type="FunFam" id="3.30.1600.10:FF:000013">
    <property type="entry name" value="NAD-dependent protein deacetylase sirtuin-1"/>
    <property type="match status" value="2"/>
</dbReference>
<dbReference type="InterPro" id="IPR026591">
    <property type="entry name" value="Sirtuin_cat_small_dom_sf"/>
</dbReference>
<feature type="domain" description="Deacetylase sirtuin-type" evidence="12">
    <location>
        <begin position="191"/>
        <end position="452"/>
    </location>
</feature>
<dbReference type="InterPro" id="IPR050134">
    <property type="entry name" value="NAD-dep_sirtuin_deacylases"/>
</dbReference>
<dbReference type="CDD" id="cd01408">
    <property type="entry name" value="SIRT1"/>
    <property type="match status" value="1"/>
</dbReference>
<evidence type="ECO:0000256" key="3">
    <source>
        <dbReference type="ARBA" id="ARBA00006924"/>
    </source>
</evidence>
<evidence type="ECO:0000256" key="9">
    <source>
        <dbReference type="ARBA" id="ARBA00023242"/>
    </source>
</evidence>
<dbReference type="InterPro" id="IPR026590">
    <property type="entry name" value="Ssirtuin_cat_dom"/>
</dbReference>
<evidence type="ECO:0000256" key="11">
    <source>
        <dbReference type="SAM" id="MobiDB-lite"/>
    </source>
</evidence>
<feature type="binding site" evidence="10">
    <location>
        <position position="329"/>
    </location>
    <ligand>
        <name>Zn(2+)</name>
        <dbReference type="ChEBI" id="CHEBI:29105"/>
    </ligand>
</feature>
<feature type="binding site" evidence="10">
    <location>
        <position position="353"/>
    </location>
    <ligand>
        <name>Zn(2+)</name>
        <dbReference type="ChEBI" id="CHEBI:29105"/>
    </ligand>
</feature>
<accession>A0ABD0M551</accession>
<keyword evidence="5" id="KW-0808">Transferase</keyword>
<feature type="binding site" evidence="10">
    <location>
        <position position="350"/>
    </location>
    <ligand>
        <name>Zn(2+)</name>
        <dbReference type="ChEBI" id="CHEBI:29105"/>
    </ligand>
</feature>
<evidence type="ECO:0000256" key="10">
    <source>
        <dbReference type="PROSITE-ProRule" id="PRU00236"/>
    </source>
</evidence>
<dbReference type="EC" id="2.3.1.286" evidence="4"/>
<feature type="region of interest" description="Disordered" evidence="11">
    <location>
        <begin position="741"/>
        <end position="817"/>
    </location>
</feature>
<dbReference type="Gene3D" id="3.40.50.1220">
    <property type="entry name" value="TPP-binding domain"/>
    <property type="match status" value="1"/>
</dbReference>
<evidence type="ECO:0000256" key="5">
    <source>
        <dbReference type="ARBA" id="ARBA00022679"/>
    </source>
</evidence>
<dbReference type="GO" id="GO:0004407">
    <property type="term" value="F:histone deacetylase activity"/>
    <property type="evidence" value="ECO:0007669"/>
    <property type="project" value="UniProtKB-ARBA"/>
</dbReference>
<dbReference type="PROSITE" id="PS50305">
    <property type="entry name" value="SIRTUIN"/>
    <property type="match status" value="1"/>
</dbReference>
<evidence type="ECO:0000256" key="2">
    <source>
        <dbReference type="ARBA" id="ARBA00004123"/>
    </source>
</evidence>
<evidence type="ECO:0000313" key="14">
    <source>
        <dbReference type="Proteomes" id="UP001519460"/>
    </source>
</evidence>
<dbReference type="EMBL" id="JACVVK020000006">
    <property type="protein sequence ID" value="KAK7506747.1"/>
    <property type="molecule type" value="Genomic_DNA"/>
</dbReference>
<keyword evidence="6 10" id="KW-0479">Metal-binding</keyword>
<feature type="active site" description="Proton acceptor" evidence="10">
    <location>
        <position position="318"/>
    </location>
</feature>
<feature type="region of interest" description="Disordered" evidence="11">
    <location>
        <begin position="1"/>
        <end position="37"/>
    </location>
</feature>
<feature type="compositionally biased region" description="Polar residues" evidence="11">
    <location>
        <begin position="654"/>
        <end position="663"/>
    </location>
</feature>
<feature type="compositionally biased region" description="Polar residues" evidence="11">
    <location>
        <begin position="573"/>
        <end position="598"/>
    </location>
</feature>
<evidence type="ECO:0000256" key="6">
    <source>
        <dbReference type="ARBA" id="ARBA00022723"/>
    </source>
</evidence>
<evidence type="ECO:0000259" key="12">
    <source>
        <dbReference type="PROSITE" id="PS50305"/>
    </source>
</evidence>
<dbReference type="GO" id="GO:0005634">
    <property type="term" value="C:nucleus"/>
    <property type="evidence" value="ECO:0007669"/>
    <property type="project" value="UniProtKB-SubCell"/>
</dbReference>
<feature type="compositionally biased region" description="Acidic residues" evidence="11">
    <location>
        <begin position="741"/>
        <end position="754"/>
    </location>
</feature>